<dbReference type="SMART" id="SM00382">
    <property type="entry name" value="AAA"/>
    <property type="match status" value="1"/>
</dbReference>
<feature type="domain" description="ABC transporter" evidence="8">
    <location>
        <begin position="356"/>
        <end position="590"/>
    </location>
</feature>
<dbReference type="GO" id="GO:0015421">
    <property type="term" value="F:ABC-type oligopeptide transporter activity"/>
    <property type="evidence" value="ECO:0007669"/>
    <property type="project" value="TreeGrafter"/>
</dbReference>
<feature type="transmembrane region" description="Helical" evidence="7">
    <location>
        <begin position="260"/>
        <end position="279"/>
    </location>
</feature>
<evidence type="ECO:0000313" key="11">
    <source>
        <dbReference type="Proteomes" id="UP000005139"/>
    </source>
</evidence>
<dbReference type="Pfam" id="PF00005">
    <property type="entry name" value="ABC_tran"/>
    <property type="match status" value="1"/>
</dbReference>
<dbReference type="InterPro" id="IPR036640">
    <property type="entry name" value="ABC1_TM_sf"/>
</dbReference>
<dbReference type="PROSITE" id="PS00211">
    <property type="entry name" value="ABC_TRANSPORTER_1"/>
    <property type="match status" value="1"/>
</dbReference>
<dbReference type="InterPro" id="IPR017871">
    <property type="entry name" value="ABC_transporter-like_CS"/>
</dbReference>
<gene>
    <name evidence="10" type="ORF">TcarDRAFT_0294</name>
</gene>
<evidence type="ECO:0000259" key="9">
    <source>
        <dbReference type="PROSITE" id="PS50929"/>
    </source>
</evidence>
<feature type="transmembrane region" description="Helical" evidence="7">
    <location>
        <begin position="178"/>
        <end position="196"/>
    </location>
</feature>
<reference evidence="10 11" key="1">
    <citation type="submission" date="2007-01" db="EMBL/GenBank/DDBJ databases">
        <title>Annotation of the draft genome assembly of Thermosinus carboxydivorans Nor1.</title>
        <authorList>
            <consortium name="US DOE Joint Genome Institute (JGI-ORNL)"/>
            <person name="Larimer F."/>
            <person name="Land M."/>
            <person name="Hauser L."/>
        </authorList>
    </citation>
    <scope>NUCLEOTIDE SEQUENCE [LARGE SCALE GENOMIC DNA]</scope>
    <source>
        <strain evidence="10 11">Nor1</strain>
    </source>
</reference>
<dbReference type="GO" id="GO:0016887">
    <property type="term" value="F:ATP hydrolysis activity"/>
    <property type="evidence" value="ECO:0007669"/>
    <property type="project" value="InterPro"/>
</dbReference>
<evidence type="ECO:0000259" key="8">
    <source>
        <dbReference type="PROSITE" id="PS50893"/>
    </source>
</evidence>
<keyword evidence="3" id="KW-0547">Nucleotide-binding</keyword>
<sequence>MSMYFRGKDYDTTGSARRIDERMLRLLWLYARPFKGLFAAALLVMLLGTAADLVRPYLLKIAIDEQVAVKDATGLMRTAGIYLATIIAGALLAYGQAYLLQYIGQQIIFDIRQKVFRRLIDQPYQEAAEQSVGRMVTRVTNDIEALRDLYTDVLVAFASDSIVLVGIIIAMLVMDWQLALVSFTVIPLMFVLATTYQKFARQAYRLVRERTAAINTFIQETLNGILVVKAFARFSRTEQEYDVLNRDYLGAGLKEMRSFAIFRPLVEVIYTIAIILVLWSSGWQKAGSVDVGVVIAFLRYVEKFFGPIKDLSEKYNLLQSAVAAAERVYDLLTDKASVKDQGKYKYESEVAISGRITFENVWFAYQEPEWVLRGLSFEIAPGEFVGIAGLSGSGKTTILRLLLRFYEPQRGRITIDGIDIKDIHPILLRKKIGAVFQEVHVFKGTVADNISLYDTAMATEQIIWAARMANLDRFVEELPHKYDTEVGYQGALLSAGQRQLLSLARALAVRPDILVLDEATSSVDSQTEALIQNALEKIGQKRSMLVIAHRLSTIRRADKILILHKGRVAEEGTHETLMARRGFYYRLYCSQ</sequence>
<accession>A1HTB5</accession>
<evidence type="ECO:0000256" key="6">
    <source>
        <dbReference type="ARBA" id="ARBA00023136"/>
    </source>
</evidence>
<feature type="transmembrane region" description="Helical" evidence="7">
    <location>
        <begin position="153"/>
        <end position="172"/>
    </location>
</feature>
<dbReference type="SUPFAM" id="SSF90123">
    <property type="entry name" value="ABC transporter transmembrane region"/>
    <property type="match status" value="1"/>
</dbReference>
<protein>
    <submittedName>
        <fullName evidence="10">ABC transporter related</fullName>
    </submittedName>
</protein>
<dbReference type="GO" id="GO:0005524">
    <property type="term" value="F:ATP binding"/>
    <property type="evidence" value="ECO:0007669"/>
    <property type="project" value="UniProtKB-KW"/>
</dbReference>
<dbReference type="RefSeq" id="WP_007290269.1">
    <property type="nucleotide sequence ID" value="NZ_AAWL01000023.1"/>
</dbReference>
<feature type="domain" description="ABC transmembrane type-1" evidence="9">
    <location>
        <begin position="39"/>
        <end position="320"/>
    </location>
</feature>
<keyword evidence="2 7" id="KW-0812">Transmembrane</keyword>
<evidence type="ECO:0000256" key="2">
    <source>
        <dbReference type="ARBA" id="ARBA00022692"/>
    </source>
</evidence>
<dbReference type="PANTHER" id="PTHR43394:SF1">
    <property type="entry name" value="ATP-BINDING CASSETTE SUB-FAMILY B MEMBER 10, MITOCHONDRIAL"/>
    <property type="match status" value="1"/>
</dbReference>
<dbReference type="Proteomes" id="UP000005139">
    <property type="component" value="Unassembled WGS sequence"/>
</dbReference>
<feature type="transmembrane region" description="Helical" evidence="7">
    <location>
        <begin position="75"/>
        <end position="94"/>
    </location>
</feature>
<dbReference type="EMBL" id="AAWL01000023">
    <property type="protein sequence ID" value="EAX46728.1"/>
    <property type="molecule type" value="Genomic_DNA"/>
</dbReference>
<keyword evidence="5 7" id="KW-1133">Transmembrane helix</keyword>
<dbReference type="Gene3D" id="3.40.50.300">
    <property type="entry name" value="P-loop containing nucleotide triphosphate hydrolases"/>
    <property type="match status" value="1"/>
</dbReference>
<evidence type="ECO:0000256" key="3">
    <source>
        <dbReference type="ARBA" id="ARBA00022741"/>
    </source>
</evidence>
<keyword evidence="6 7" id="KW-0472">Membrane</keyword>
<proteinExistence type="predicted"/>
<dbReference type="FunFam" id="3.40.50.300:FF:000218">
    <property type="entry name" value="Multidrug ABC transporter ATP-binding protein"/>
    <property type="match status" value="1"/>
</dbReference>
<evidence type="ECO:0000256" key="4">
    <source>
        <dbReference type="ARBA" id="ARBA00022840"/>
    </source>
</evidence>
<dbReference type="PANTHER" id="PTHR43394">
    <property type="entry name" value="ATP-DEPENDENT PERMEASE MDL1, MITOCHONDRIAL"/>
    <property type="match status" value="1"/>
</dbReference>
<name>A1HTB5_9FIRM</name>
<dbReference type="SUPFAM" id="SSF52540">
    <property type="entry name" value="P-loop containing nucleoside triphosphate hydrolases"/>
    <property type="match status" value="1"/>
</dbReference>
<dbReference type="Gene3D" id="1.20.1560.10">
    <property type="entry name" value="ABC transporter type 1, transmembrane domain"/>
    <property type="match status" value="1"/>
</dbReference>
<dbReference type="PROSITE" id="PS50893">
    <property type="entry name" value="ABC_TRANSPORTER_2"/>
    <property type="match status" value="1"/>
</dbReference>
<evidence type="ECO:0000313" key="10">
    <source>
        <dbReference type="EMBL" id="EAX46728.1"/>
    </source>
</evidence>
<dbReference type="OrthoDB" id="9762778at2"/>
<dbReference type="GO" id="GO:0005886">
    <property type="term" value="C:plasma membrane"/>
    <property type="evidence" value="ECO:0007669"/>
    <property type="project" value="UniProtKB-SubCell"/>
</dbReference>
<evidence type="ECO:0000256" key="5">
    <source>
        <dbReference type="ARBA" id="ARBA00022989"/>
    </source>
</evidence>
<dbReference type="Pfam" id="PF00664">
    <property type="entry name" value="ABC_membrane"/>
    <property type="match status" value="1"/>
</dbReference>
<dbReference type="eggNOG" id="COG1132">
    <property type="taxonomic scope" value="Bacteria"/>
</dbReference>
<dbReference type="InterPro" id="IPR039421">
    <property type="entry name" value="Type_1_exporter"/>
</dbReference>
<dbReference type="InterPro" id="IPR027417">
    <property type="entry name" value="P-loop_NTPase"/>
</dbReference>
<keyword evidence="4" id="KW-0067">ATP-binding</keyword>
<dbReference type="AlphaFoldDB" id="A1HTB5"/>
<reference evidence="10 11" key="2">
    <citation type="submission" date="2007-01" db="EMBL/GenBank/DDBJ databases">
        <title>Sequencing of the draft genome and assembly of Thermosinus carboxydivorans Nor1.</title>
        <authorList>
            <consortium name="US DOE Joint Genome Institute (JGI-PGF)"/>
            <person name="Copeland A."/>
            <person name="Lucas S."/>
            <person name="Lapidus A."/>
            <person name="Barry K."/>
            <person name="Glavina del Rio T."/>
            <person name="Dalin E."/>
            <person name="Tice H."/>
            <person name="Bruce D."/>
            <person name="Pitluck S."/>
            <person name="Richardson P."/>
        </authorList>
    </citation>
    <scope>NUCLEOTIDE SEQUENCE [LARGE SCALE GENOMIC DNA]</scope>
    <source>
        <strain evidence="10 11">Nor1</strain>
    </source>
</reference>
<comment type="caution">
    <text evidence="10">The sequence shown here is derived from an EMBL/GenBank/DDBJ whole genome shotgun (WGS) entry which is preliminary data.</text>
</comment>
<organism evidence="10 11">
    <name type="scientific">Thermosinus carboxydivorans Nor1</name>
    <dbReference type="NCBI Taxonomy" id="401526"/>
    <lineage>
        <taxon>Bacteria</taxon>
        <taxon>Bacillati</taxon>
        <taxon>Bacillota</taxon>
        <taxon>Negativicutes</taxon>
        <taxon>Selenomonadales</taxon>
        <taxon>Sporomusaceae</taxon>
        <taxon>Thermosinus</taxon>
    </lineage>
</organism>
<dbReference type="CDD" id="cd18544">
    <property type="entry name" value="ABC_6TM_TmrA_like"/>
    <property type="match status" value="1"/>
</dbReference>
<evidence type="ECO:0000256" key="1">
    <source>
        <dbReference type="ARBA" id="ARBA00004651"/>
    </source>
</evidence>
<dbReference type="InterPro" id="IPR003439">
    <property type="entry name" value="ABC_transporter-like_ATP-bd"/>
</dbReference>
<evidence type="ECO:0000256" key="7">
    <source>
        <dbReference type="SAM" id="Phobius"/>
    </source>
</evidence>
<keyword evidence="11" id="KW-1185">Reference proteome</keyword>
<dbReference type="InterPro" id="IPR003593">
    <property type="entry name" value="AAA+_ATPase"/>
</dbReference>
<comment type="subcellular location">
    <subcellularLocation>
        <location evidence="1">Cell membrane</location>
        <topology evidence="1">Multi-pass membrane protein</topology>
    </subcellularLocation>
</comment>
<dbReference type="PROSITE" id="PS50929">
    <property type="entry name" value="ABC_TM1F"/>
    <property type="match status" value="1"/>
</dbReference>
<dbReference type="InterPro" id="IPR011527">
    <property type="entry name" value="ABC1_TM_dom"/>
</dbReference>